<evidence type="ECO:0000256" key="1">
    <source>
        <dbReference type="SAM" id="Coils"/>
    </source>
</evidence>
<feature type="chain" id="PRO_5046917203" description="DUF5667 domain-containing protein" evidence="2">
    <location>
        <begin position="23"/>
        <end position="276"/>
    </location>
</feature>
<accession>A0ABX8S4S1</accession>
<proteinExistence type="predicted"/>
<reference evidence="3" key="1">
    <citation type="submission" date="2021-07" db="EMBL/GenBank/DDBJ databases">
        <title>Shewanella sp. YLB-07 whole genome sequence.</title>
        <authorList>
            <person name="Yu L."/>
        </authorList>
    </citation>
    <scope>NUCLEOTIDE SEQUENCE</scope>
    <source>
        <strain evidence="3">YLB-08</strain>
    </source>
</reference>
<organism evidence="3 4">
    <name type="scientific">Shewanella eurypsychrophilus</name>
    <dbReference type="NCBI Taxonomy" id="2593656"/>
    <lineage>
        <taxon>Bacteria</taxon>
        <taxon>Pseudomonadati</taxon>
        <taxon>Pseudomonadota</taxon>
        <taxon>Gammaproteobacteria</taxon>
        <taxon>Alteromonadales</taxon>
        <taxon>Shewanellaceae</taxon>
        <taxon>Shewanella</taxon>
    </lineage>
</organism>
<feature type="signal peptide" evidence="2">
    <location>
        <begin position="1"/>
        <end position="22"/>
    </location>
</feature>
<name>A0ABX8S4S1_9GAMM</name>
<evidence type="ECO:0000313" key="3">
    <source>
        <dbReference type="EMBL" id="QXP44831.1"/>
    </source>
</evidence>
<evidence type="ECO:0008006" key="5">
    <source>
        <dbReference type="Google" id="ProtNLM"/>
    </source>
</evidence>
<keyword evidence="4" id="KW-1185">Reference proteome</keyword>
<feature type="coiled-coil region" evidence="1">
    <location>
        <begin position="167"/>
        <end position="226"/>
    </location>
</feature>
<keyword evidence="2" id="KW-0732">Signal</keyword>
<evidence type="ECO:0000313" key="4">
    <source>
        <dbReference type="Proteomes" id="UP000316416"/>
    </source>
</evidence>
<dbReference type="RefSeq" id="WP_142874088.1">
    <property type="nucleotide sequence ID" value="NZ_CP045503.2"/>
</dbReference>
<evidence type="ECO:0000256" key="2">
    <source>
        <dbReference type="SAM" id="SignalP"/>
    </source>
</evidence>
<protein>
    <recommendedName>
        <fullName evidence="5">DUF5667 domain-containing protein</fullName>
    </recommendedName>
</protein>
<dbReference type="EMBL" id="CP045503">
    <property type="protein sequence ID" value="QXP44831.1"/>
    <property type="molecule type" value="Genomic_DNA"/>
</dbReference>
<gene>
    <name evidence="3" type="ORF">FM038_25605</name>
</gene>
<keyword evidence="1" id="KW-0175">Coiled coil</keyword>
<dbReference type="Proteomes" id="UP000316416">
    <property type="component" value="Chromosome"/>
</dbReference>
<sequence length="276" mass="31592">MKLKNIVIALACSGLLALNVAAAPTQMHQLEFEDNITKAKIITDENELIQVEVKVNNDEQSFTFTQDELADPQVIEDKLSSLPKASADKIANLLNRINKRSKLGFNLYAEKELDPQTLLKIEKMTRLMEAKGHEMEAKAREFEIHVAKMLSHAEMMEDNEHQIDARAREFQIHIEELESHAEEMEAKAMKLEAYFEEHGEEFEIVMDNLADEISDIASQYADVQIEFIQRHSDNDSQHVFVIHGDEKSDVTEHLIQSIKHSELTEKQKQAIKDALN</sequence>